<name>A0A1F8GWS8_9BACT</name>
<feature type="compositionally biased region" description="Basic and acidic residues" evidence="1">
    <location>
        <begin position="122"/>
        <end position="139"/>
    </location>
</feature>
<proteinExistence type="predicted"/>
<gene>
    <name evidence="2" type="ORF">A3A33_01040</name>
</gene>
<accession>A0A1F8GWS8</accession>
<dbReference type="Proteomes" id="UP000179047">
    <property type="component" value="Unassembled WGS sequence"/>
</dbReference>
<evidence type="ECO:0000256" key="1">
    <source>
        <dbReference type="SAM" id="MobiDB-lite"/>
    </source>
</evidence>
<protein>
    <submittedName>
        <fullName evidence="2">Uncharacterized protein</fullName>
    </submittedName>
</protein>
<organism evidence="2 3">
    <name type="scientific">Candidatus Yanofskybacteria bacterium RIFCSPLOWO2_01_FULL_49_25</name>
    <dbReference type="NCBI Taxonomy" id="1802701"/>
    <lineage>
        <taxon>Bacteria</taxon>
        <taxon>Candidatus Yanofskyibacteriota</taxon>
    </lineage>
</organism>
<dbReference type="STRING" id="1802701.A3A33_01040"/>
<dbReference type="EMBL" id="MGKP01000002">
    <property type="protein sequence ID" value="OGN29857.1"/>
    <property type="molecule type" value="Genomic_DNA"/>
</dbReference>
<evidence type="ECO:0000313" key="2">
    <source>
        <dbReference type="EMBL" id="OGN29857.1"/>
    </source>
</evidence>
<comment type="caution">
    <text evidence="2">The sequence shown here is derived from an EMBL/GenBank/DDBJ whole genome shotgun (WGS) entry which is preliminary data.</text>
</comment>
<sequence length="139" mass="15358">MLKQKAIILGTNAMGSVPERFLPLIRELKNARIPVFLLPDNPGTHHGFIRIVERPQTRTIGAGGIPLEKANINNHPKVVAAIQEELDAGKKGDDLAEAIRKRFAYQEGEVRPISPLGTEEGFAEHASKVRGRNPDDDMY</sequence>
<reference evidence="2 3" key="1">
    <citation type="journal article" date="2016" name="Nat. Commun.">
        <title>Thousands of microbial genomes shed light on interconnected biogeochemical processes in an aquifer system.</title>
        <authorList>
            <person name="Anantharaman K."/>
            <person name="Brown C.T."/>
            <person name="Hug L.A."/>
            <person name="Sharon I."/>
            <person name="Castelle C.J."/>
            <person name="Probst A.J."/>
            <person name="Thomas B.C."/>
            <person name="Singh A."/>
            <person name="Wilkins M.J."/>
            <person name="Karaoz U."/>
            <person name="Brodie E.L."/>
            <person name="Williams K.H."/>
            <person name="Hubbard S.S."/>
            <person name="Banfield J.F."/>
        </authorList>
    </citation>
    <scope>NUCLEOTIDE SEQUENCE [LARGE SCALE GENOMIC DNA]</scope>
</reference>
<feature type="region of interest" description="Disordered" evidence="1">
    <location>
        <begin position="112"/>
        <end position="139"/>
    </location>
</feature>
<evidence type="ECO:0000313" key="3">
    <source>
        <dbReference type="Proteomes" id="UP000179047"/>
    </source>
</evidence>
<dbReference type="AlphaFoldDB" id="A0A1F8GWS8"/>